<feature type="transmembrane region" description="Helical" evidence="1">
    <location>
        <begin position="160"/>
        <end position="187"/>
    </location>
</feature>
<keyword evidence="1" id="KW-1133">Transmembrane helix</keyword>
<feature type="transmembrane region" description="Helical" evidence="1">
    <location>
        <begin position="47"/>
        <end position="71"/>
    </location>
</feature>
<evidence type="ECO:0000313" key="2">
    <source>
        <dbReference type="EMBL" id="KDR70198.1"/>
    </source>
</evidence>
<proteinExistence type="predicted"/>
<dbReference type="AlphaFoldDB" id="A0A067STV0"/>
<organism evidence="2 3">
    <name type="scientific">Galerina marginata (strain CBS 339.88)</name>
    <dbReference type="NCBI Taxonomy" id="685588"/>
    <lineage>
        <taxon>Eukaryota</taxon>
        <taxon>Fungi</taxon>
        <taxon>Dikarya</taxon>
        <taxon>Basidiomycota</taxon>
        <taxon>Agaricomycotina</taxon>
        <taxon>Agaricomycetes</taxon>
        <taxon>Agaricomycetidae</taxon>
        <taxon>Agaricales</taxon>
        <taxon>Agaricineae</taxon>
        <taxon>Strophariaceae</taxon>
        <taxon>Galerina</taxon>
    </lineage>
</organism>
<feature type="transmembrane region" description="Helical" evidence="1">
    <location>
        <begin position="125"/>
        <end position="148"/>
    </location>
</feature>
<feature type="transmembrane region" description="Helical" evidence="1">
    <location>
        <begin position="96"/>
        <end position="118"/>
    </location>
</feature>
<accession>A0A067STV0</accession>
<dbReference type="HOGENOM" id="CLU_044614_3_1_1"/>
<dbReference type="Proteomes" id="UP000027222">
    <property type="component" value="Unassembled WGS sequence"/>
</dbReference>
<gene>
    <name evidence="2" type="ORF">GALMADRAFT_103355</name>
</gene>
<keyword evidence="1" id="KW-0472">Membrane</keyword>
<evidence type="ECO:0000313" key="3">
    <source>
        <dbReference type="Proteomes" id="UP000027222"/>
    </source>
</evidence>
<name>A0A067STV0_GALM3</name>
<dbReference type="OrthoDB" id="3346544at2759"/>
<feature type="transmembrane region" description="Helical" evidence="1">
    <location>
        <begin position="239"/>
        <end position="258"/>
    </location>
</feature>
<keyword evidence="3" id="KW-1185">Reference proteome</keyword>
<protein>
    <submittedName>
        <fullName evidence="2">Uncharacterized protein</fullName>
    </submittedName>
</protein>
<feature type="transmembrane region" description="Helical" evidence="1">
    <location>
        <begin position="12"/>
        <end position="35"/>
    </location>
</feature>
<keyword evidence="1" id="KW-0812">Transmembrane</keyword>
<evidence type="ECO:0000256" key="1">
    <source>
        <dbReference type="SAM" id="Phobius"/>
    </source>
</evidence>
<dbReference type="EMBL" id="KL142398">
    <property type="protein sequence ID" value="KDR70198.1"/>
    <property type="molecule type" value="Genomic_DNA"/>
</dbReference>
<sequence length="340" mass="38466">MALNQDVALAVGVWVEALLYGIYTCLFFEAFYVILKRRSRLVNSANVFLAGTLVMYLLATAHMVVNLYRFIRAFVLHLNPQGPFYYLFDFSRWDNLVHNSMLCIMTWLGDGLVIYRCYIIWDRKIWVTILPVILLILSISSNVALLFWFTHPGSQTETEILQWMATIYPFAFAQNTLTTGMIAFKIWRQHHASTTVGIRSSSRLDLLGVMRIVIESAMVYTLQLLILIILFPLHHNAQLILQSAVIPSIGIVFVLIAVRVQFSRSRALFGETAMSTMPPWLDVDTSTRVSSLDLGQRGSQPSVLMHGLGDDAQEKRELPLLDFVKKPGRPRGIGQSVSAP</sequence>
<feature type="transmembrane region" description="Helical" evidence="1">
    <location>
        <begin position="208"/>
        <end position="233"/>
    </location>
</feature>
<reference evidence="3" key="1">
    <citation type="journal article" date="2014" name="Proc. Natl. Acad. Sci. U.S.A.">
        <title>Extensive sampling of basidiomycete genomes demonstrates inadequacy of the white-rot/brown-rot paradigm for wood decay fungi.</title>
        <authorList>
            <person name="Riley R."/>
            <person name="Salamov A.A."/>
            <person name="Brown D.W."/>
            <person name="Nagy L.G."/>
            <person name="Floudas D."/>
            <person name="Held B.W."/>
            <person name="Levasseur A."/>
            <person name="Lombard V."/>
            <person name="Morin E."/>
            <person name="Otillar R."/>
            <person name="Lindquist E.A."/>
            <person name="Sun H."/>
            <person name="LaButti K.M."/>
            <person name="Schmutz J."/>
            <person name="Jabbour D."/>
            <person name="Luo H."/>
            <person name="Baker S.E."/>
            <person name="Pisabarro A.G."/>
            <person name="Walton J.D."/>
            <person name="Blanchette R.A."/>
            <person name="Henrissat B."/>
            <person name="Martin F."/>
            <person name="Cullen D."/>
            <person name="Hibbett D.S."/>
            <person name="Grigoriev I.V."/>
        </authorList>
    </citation>
    <scope>NUCLEOTIDE SEQUENCE [LARGE SCALE GENOMIC DNA]</scope>
    <source>
        <strain evidence="3">CBS 339.88</strain>
    </source>
</reference>